<accession>A0ACB6RGB9</accession>
<dbReference type="EMBL" id="MU003492">
    <property type="protein sequence ID" value="KAF2477516.1"/>
    <property type="molecule type" value="Genomic_DNA"/>
</dbReference>
<keyword evidence="2" id="KW-1185">Reference proteome</keyword>
<comment type="caution">
    <text evidence="1">The sequence shown here is derived from an EMBL/GenBank/DDBJ whole genome shotgun (WGS) entry which is preliminary data.</text>
</comment>
<sequence>ATSTLNLLSLPPELILEIADHIPPDGILSLKFTHPSFNTLLPLAPRLKNTALTTCARLAIRTYLSRPEPKPSHIRCILCKAIYPAALFSSSSSPACLPRYPTHNAPHTEIVELPARFCAWH</sequence>
<name>A0ACB6RGB9_9PLEO</name>
<feature type="non-terminal residue" evidence="1">
    <location>
        <position position="1"/>
    </location>
</feature>
<feature type="non-terminal residue" evidence="1">
    <location>
        <position position="121"/>
    </location>
</feature>
<dbReference type="Proteomes" id="UP000799755">
    <property type="component" value="Unassembled WGS sequence"/>
</dbReference>
<protein>
    <submittedName>
        <fullName evidence="1">Uncharacterized protein</fullName>
    </submittedName>
</protein>
<reference evidence="1" key="1">
    <citation type="journal article" date="2020" name="Stud. Mycol.">
        <title>101 Dothideomycetes genomes: a test case for predicting lifestyles and emergence of pathogens.</title>
        <authorList>
            <person name="Haridas S."/>
            <person name="Albert R."/>
            <person name="Binder M."/>
            <person name="Bloem J."/>
            <person name="Labutti K."/>
            <person name="Salamov A."/>
            <person name="Andreopoulos B."/>
            <person name="Baker S."/>
            <person name="Barry K."/>
            <person name="Bills G."/>
            <person name="Bluhm B."/>
            <person name="Cannon C."/>
            <person name="Castanera R."/>
            <person name="Culley D."/>
            <person name="Daum C."/>
            <person name="Ezra D."/>
            <person name="Gonzalez J."/>
            <person name="Henrissat B."/>
            <person name="Kuo A."/>
            <person name="Liang C."/>
            <person name="Lipzen A."/>
            <person name="Lutzoni F."/>
            <person name="Magnuson J."/>
            <person name="Mondo S."/>
            <person name="Nolan M."/>
            <person name="Ohm R."/>
            <person name="Pangilinan J."/>
            <person name="Park H.-J."/>
            <person name="Ramirez L."/>
            <person name="Alfaro M."/>
            <person name="Sun H."/>
            <person name="Tritt A."/>
            <person name="Yoshinaga Y."/>
            <person name="Zwiers L.-H."/>
            <person name="Turgeon B."/>
            <person name="Goodwin S."/>
            <person name="Spatafora J."/>
            <person name="Crous P."/>
            <person name="Grigoriev I."/>
        </authorList>
    </citation>
    <scope>NUCLEOTIDE SEQUENCE</scope>
    <source>
        <strain evidence="1">ATCC 200398</strain>
    </source>
</reference>
<proteinExistence type="predicted"/>
<gene>
    <name evidence="1" type="ORF">BDR25DRAFT_188530</name>
</gene>
<organism evidence="1 2">
    <name type="scientific">Lindgomyces ingoldianus</name>
    <dbReference type="NCBI Taxonomy" id="673940"/>
    <lineage>
        <taxon>Eukaryota</taxon>
        <taxon>Fungi</taxon>
        <taxon>Dikarya</taxon>
        <taxon>Ascomycota</taxon>
        <taxon>Pezizomycotina</taxon>
        <taxon>Dothideomycetes</taxon>
        <taxon>Pleosporomycetidae</taxon>
        <taxon>Pleosporales</taxon>
        <taxon>Lindgomycetaceae</taxon>
        <taxon>Lindgomyces</taxon>
    </lineage>
</organism>
<evidence type="ECO:0000313" key="1">
    <source>
        <dbReference type="EMBL" id="KAF2477516.1"/>
    </source>
</evidence>
<evidence type="ECO:0000313" key="2">
    <source>
        <dbReference type="Proteomes" id="UP000799755"/>
    </source>
</evidence>